<reference evidence="3 4" key="1">
    <citation type="submission" date="2024-01" db="EMBL/GenBank/DDBJ databases">
        <title>A draft genome for a cacao thread blight-causing isolate of Paramarasmius palmivorus.</title>
        <authorList>
            <person name="Baruah I.K."/>
            <person name="Bukari Y."/>
            <person name="Amoako-Attah I."/>
            <person name="Meinhardt L.W."/>
            <person name="Bailey B.A."/>
            <person name="Cohen S.P."/>
        </authorList>
    </citation>
    <scope>NUCLEOTIDE SEQUENCE [LARGE SCALE GENOMIC DNA]</scope>
    <source>
        <strain evidence="3 4">GH-12</strain>
    </source>
</reference>
<feature type="transmembrane region" description="Helical" evidence="2">
    <location>
        <begin position="569"/>
        <end position="591"/>
    </location>
</feature>
<comment type="caution">
    <text evidence="3">The sequence shown here is derived from an EMBL/GenBank/DDBJ whole genome shotgun (WGS) entry which is preliminary data.</text>
</comment>
<feature type="transmembrane region" description="Helical" evidence="2">
    <location>
        <begin position="683"/>
        <end position="700"/>
    </location>
</feature>
<proteinExistence type="predicted"/>
<protein>
    <submittedName>
        <fullName evidence="3">Uncharacterized protein</fullName>
    </submittedName>
</protein>
<accession>A0AAW0D421</accession>
<evidence type="ECO:0000256" key="2">
    <source>
        <dbReference type="SAM" id="Phobius"/>
    </source>
</evidence>
<feature type="transmembrane region" description="Helical" evidence="2">
    <location>
        <begin position="612"/>
        <end position="636"/>
    </location>
</feature>
<feature type="region of interest" description="Disordered" evidence="1">
    <location>
        <begin position="1"/>
        <end position="30"/>
    </location>
</feature>
<feature type="transmembrane region" description="Helical" evidence="2">
    <location>
        <begin position="525"/>
        <end position="549"/>
    </location>
</feature>
<feature type="transmembrane region" description="Helical" evidence="2">
    <location>
        <begin position="712"/>
        <end position="734"/>
    </location>
</feature>
<evidence type="ECO:0000313" key="3">
    <source>
        <dbReference type="EMBL" id="KAK7046058.1"/>
    </source>
</evidence>
<keyword evidence="4" id="KW-1185">Reference proteome</keyword>
<feature type="compositionally biased region" description="Polar residues" evidence="1">
    <location>
        <begin position="1"/>
        <end position="13"/>
    </location>
</feature>
<organism evidence="3 4">
    <name type="scientific">Paramarasmius palmivorus</name>
    <dbReference type="NCBI Taxonomy" id="297713"/>
    <lineage>
        <taxon>Eukaryota</taxon>
        <taxon>Fungi</taxon>
        <taxon>Dikarya</taxon>
        <taxon>Basidiomycota</taxon>
        <taxon>Agaricomycotina</taxon>
        <taxon>Agaricomycetes</taxon>
        <taxon>Agaricomycetidae</taxon>
        <taxon>Agaricales</taxon>
        <taxon>Marasmiineae</taxon>
        <taxon>Marasmiaceae</taxon>
        <taxon>Paramarasmius</taxon>
    </lineage>
</organism>
<gene>
    <name evidence="3" type="ORF">VNI00_007053</name>
</gene>
<name>A0AAW0D421_9AGAR</name>
<evidence type="ECO:0000313" key="4">
    <source>
        <dbReference type="Proteomes" id="UP001383192"/>
    </source>
</evidence>
<sequence>MSTINVPNSTKTPAKSPLKPEPGSGVSGRHKPSRYKFVYRSILWVSVGLIALGSNDISHASKTLVVTTVNSAAHTSLYQNQSWDEAVATGNRYTVARPLIDLEQKFDVGVTVWLRRAEEETQDAKGAVAKTAIYQDIVFRGLQLRDKARLAKIPLQIPPRIFRSGNISTSDLHASITLVPQSPSILDRMWSFSSWSPTSQKSARSRLGFPVEFGASETSLLDRVVDSYAVTLNLVRLYQKTPSNEVVVFEEDGLLLPENNVPEGSEASCYAFADSGQVMPAERRHMLKPYIISKSHVLVADETHLFDLKGLMEMRELHSRYSHSCEIAPEICDRMRNYWTNGPSETLLQLAADSSDDEPGTGGKKEPEWAYAPYLTGSRRASGPKAGIRSIHVAINTDDLVPIPVTRQSCDRNASNAASRLIAERDEEQPINVIWHLTFSTASPRKIVAAELYGSHSAKDASPDHSEVVQMNDQRLLDMMDAFMGDSPDGHPRRKYIVGLLIWLPVFPQIILSILYWVRRARSSAVYLSVKGTCMIALSYTLIAILNAIQDESPPPDFLETLLFSASMLWAVAAVELVWSELNWIPSAIKVMKPNHRERAIRRLDERFQKRYVLAVYVELMLLYYFISPFNVYLIAPIDPPTTPTSHAWTWAWALINPLYITGRLCQIMLNYRSGVFAGDYKVTVYLWAMSTLCGLISHLEWVMGNDRVKTGWSVGDACYAVMVGILVVQATWLRRDSELGTENEDEK</sequence>
<keyword evidence="2" id="KW-0472">Membrane</keyword>
<dbReference type="EMBL" id="JAYKXP010000022">
    <property type="protein sequence ID" value="KAK7046058.1"/>
    <property type="molecule type" value="Genomic_DNA"/>
</dbReference>
<keyword evidence="2" id="KW-1133">Transmembrane helix</keyword>
<dbReference type="AlphaFoldDB" id="A0AAW0D421"/>
<feature type="transmembrane region" description="Helical" evidence="2">
    <location>
        <begin position="496"/>
        <end position="518"/>
    </location>
</feature>
<keyword evidence="2" id="KW-0812">Transmembrane</keyword>
<evidence type="ECO:0000256" key="1">
    <source>
        <dbReference type="SAM" id="MobiDB-lite"/>
    </source>
</evidence>
<dbReference type="Proteomes" id="UP001383192">
    <property type="component" value="Unassembled WGS sequence"/>
</dbReference>